<dbReference type="Proteomes" id="UP000177528">
    <property type="component" value="Unassembled WGS sequence"/>
</dbReference>
<accession>A0A1G1X3D0</accession>
<evidence type="ECO:0000313" key="4">
    <source>
        <dbReference type="EMBL" id="OGY34522.1"/>
    </source>
</evidence>
<evidence type="ECO:0008006" key="6">
    <source>
        <dbReference type="Google" id="ProtNLM"/>
    </source>
</evidence>
<dbReference type="GO" id="GO:0016279">
    <property type="term" value="F:protein-lysine N-methyltransferase activity"/>
    <property type="evidence" value="ECO:0007669"/>
    <property type="project" value="InterPro"/>
</dbReference>
<dbReference type="EMBL" id="MHHR01000013">
    <property type="protein sequence ID" value="OGY34522.1"/>
    <property type="molecule type" value="Genomic_DNA"/>
</dbReference>
<name>A0A1G1X3D0_9BACT</name>
<keyword evidence="1" id="KW-0489">Methyltransferase</keyword>
<dbReference type="AlphaFoldDB" id="A0A1G1X3D0"/>
<evidence type="ECO:0000256" key="2">
    <source>
        <dbReference type="ARBA" id="ARBA00022679"/>
    </source>
</evidence>
<dbReference type="SUPFAM" id="SSF53335">
    <property type="entry name" value="S-adenosyl-L-methionine-dependent methyltransferases"/>
    <property type="match status" value="1"/>
</dbReference>
<proteinExistence type="predicted"/>
<dbReference type="PANTHER" id="PTHR13610:SF11">
    <property type="entry name" value="METHYLTRANSFERASE DOMAIN-CONTAINING PROTEIN"/>
    <property type="match status" value="1"/>
</dbReference>
<dbReference type="GO" id="GO:0032259">
    <property type="term" value="P:methylation"/>
    <property type="evidence" value="ECO:0007669"/>
    <property type="project" value="UniProtKB-KW"/>
</dbReference>
<evidence type="ECO:0000256" key="1">
    <source>
        <dbReference type="ARBA" id="ARBA00022603"/>
    </source>
</evidence>
<gene>
    <name evidence="4" type="ORF">A3D99_03445</name>
</gene>
<dbReference type="CDD" id="cd02440">
    <property type="entry name" value="AdoMet_MTases"/>
    <property type="match status" value="1"/>
</dbReference>
<dbReference type="InterPro" id="IPR029063">
    <property type="entry name" value="SAM-dependent_MTases_sf"/>
</dbReference>
<organism evidence="4 5">
    <name type="scientific">Candidatus Andersenbacteria bacterium RIFCSPHIGHO2_12_FULL_45_11</name>
    <dbReference type="NCBI Taxonomy" id="1797281"/>
    <lineage>
        <taxon>Bacteria</taxon>
        <taxon>Candidatus Anderseniibacteriota</taxon>
    </lineage>
</organism>
<dbReference type="PANTHER" id="PTHR13610">
    <property type="entry name" value="METHYLTRANSFERASE DOMAIN-CONTAINING PROTEIN"/>
    <property type="match status" value="1"/>
</dbReference>
<sequence>MDWLTLTALIGALFLVPTAYAGFIGAPWAPTRIASVKKAFDDIGIDAKDTVVDLGAGDGAILLQAAVRGARAVGYELSPIMWIVGCIRTLGQKRITMKYGNLYRATLPKETTAVFFFLMPKHMDQVGKYLASQQISSSALVLSYAFSFKRIAPARVYRENKCAPLYLYELSAIREYFAESSRT</sequence>
<keyword evidence="2" id="KW-0808">Transferase</keyword>
<evidence type="ECO:0000313" key="5">
    <source>
        <dbReference type="Proteomes" id="UP000177528"/>
    </source>
</evidence>
<dbReference type="Gene3D" id="3.40.50.150">
    <property type="entry name" value="Vaccinia Virus protein VP39"/>
    <property type="match status" value="1"/>
</dbReference>
<protein>
    <recommendedName>
        <fullName evidence="6">DOT1 domain-containing protein</fullName>
    </recommendedName>
</protein>
<comment type="caution">
    <text evidence="4">The sequence shown here is derived from an EMBL/GenBank/DDBJ whole genome shotgun (WGS) entry which is preliminary data.</text>
</comment>
<dbReference type="InterPro" id="IPR026170">
    <property type="entry name" value="FAM173A/B"/>
</dbReference>
<reference evidence="4 5" key="1">
    <citation type="journal article" date="2016" name="Nat. Commun.">
        <title>Thousands of microbial genomes shed light on interconnected biogeochemical processes in an aquifer system.</title>
        <authorList>
            <person name="Anantharaman K."/>
            <person name="Brown C.T."/>
            <person name="Hug L.A."/>
            <person name="Sharon I."/>
            <person name="Castelle C.J."/>
            <person name="Probst A.J."/>
            <person name="Thomas B.C."/>
            <person name="Singh A."/>
            <person name="Wilkins M.J."/>
            <person name="Karaoz U."/>
            <person name="Brodie E.L."/>
            <person name="Williams K.H."/>
            <person name="Hubbard S.S."/>
            <person name="Banfield J.F."/>
        </authorList>
    </citation>
    <scope>NUCLEOTIDE SEQUENCE [LARGE SCALE GENOMIC DNA]</scope>
</reference>
<keyword evidence="3" id="KW-0949">S-adenosyl-L-methionine</keyword>
<evidence type="ECO:0000256" key="3">
    <source>
        <dbReference type="ARBA" id="ARBA00022691"/>
    </source>
</evidence>